<keyword evidence="1 3" id="KW-0378">Hydrolase</keyword>
<reference evidence="3 4" key="1">
    <citation type="submission" date="2018-12" db="EMBL/GenBank/DDBJ databases">
        <authorList>
            <person name="Sun L."/>
            <person name="Chen Z."/>
        </authorList>
    </citation>
    <scope>NUCLEOTIDE SEQUENCE [LARGE SCALE GENOMIC DNA]</scope>
    <source>
        <strain evidence="3 4">LMG 29736</strain>
    </source>
</reference>
<dbReference type="FunFam" id="3.40.50.1000:FF:000022">
    <property type="entry name" value="Phosphoglycolate phosphatase"/>
    <property type="match status" value="1"/>
</dbReference>
<dbReference type="Pfam" id="PF13419">
    <property type="entry name" value="HAD_2"/>
    <property type="match status" value="1"/>
</dbReference>
<dbReference type="PANTHER" id="PTHR43434">
    <property type="entry name" value="PHOSPHOGLYCOLATE PHOSPHATASE"/>
    <property type="match status" value="1"/>
</dbReference>
<dbReference type="NCBIfam" id="TIGR01549">
    <property type="entry name" value="HAD-SF-IA-v1"/>
    <property type="match status" value="1"/>
</dbReference>
<dbReference type="GO" id="GO:0006281">
    <property type="term" value="P:DNA repair"/>
    <property type="evidence" value="ECO:0007669"/>
    <property type="project" value="TreeGrafter"/>
</dbReference>
<dbReference type="GO" id="GO:0005829">
    <property type="term" value="C:cytosol"/>
    <property type="evidence" value="ECO:0007669"/>
    <property type="project" value="TreeGrafter"/>
</dbReference>
<protein>
    <submittedName>
        <fullName evidence="3">HAD family hydrolase</fullName>
    </submittedName>
</protein>
<sequence>MDTFIFDFDGTLADSKQCSLLATKSAFQAMGLTLPAQEVIEYYMGIPIETSFKEMANRELTNDEFEQLLVVFRQAYKEFENDSLMLFPQIKEVLKILTQNDVDCFIVSSKKTDVLFRNLTSLDITGFFKDWIGSDQVKLYKPHPDGVLSIVERCDLDVSTCIVIGDAIFDIQMGKAAGCKTCAVTWGSHTKEQLLQEEPDYCIDEVSMLVNLLEKKL</sequence>
<dbReference type="InterPro" id="IPR023214">
    <property type="entry name" value="HAD_sf"/>
</dbReference>
<dbReference type="InterPro" id="IPR006439">
    <property type="entry name" value="HAD-SF_hydro_IA"/>
</dbReference>
<dbReference type="Gene3D" id="1.10.150.240">
    <property type="entry name" value="Putative phosphatase, domain 2"/>
    <property type="match status" value="1"/>
</dbReference>
<dbReference type="SFLD" id="SFLDS00003">
    <property type="entry name" value="Haloacid_Dehalogenase"/>
    <property type="match status" value="1"/>
</dbReference>
<evidence type="ECO:0000313" key="3">
    <source>
        <dbReference type="EMBL" id="RST59366.1"/>
    </source>
</evidence>
<dbReference type="SUPFAM" id="SSF56784">
    <property type="entry name" value="HAD-like"/>
    <property type="match status" value="1"/>
</dbReference>
<dbReference type="Proteomes" id="UP000287296">
    <property type="component" value="Unassembled WGS sequence"/>
</dbReference>
<dbReference type="AlphaFoldDB" id="A0A429X7F7"/>
<evidence type="ECO:0000313" key="4">
    <source>
        <dbReference type="Proteomes" id="UP000287296"/>
    </source>
</evidence>
<accession>A0A429X7F7</accession>
<name>A0A429X7F7_SIMTE</name>
<evidence type="ECO:0000256" key="2">
    <source>
        <dbReference type="ARBA" id="ARBA00022842"/>
    </source>
</evidence>
<dbReference type="PANTHER" id="PTHR43434:SF26">
    <property type="entry name" value="PYROPHOSPHATASE PPAX"/>
    <property type="match status" value="1"/>
</dbReference>
<keyword evidence="2" id="KW-0460">Magnesium</keyword>
<gene>
    <name evidence="3" type="ORF">D5F11_012280</name>
</gene>
<dbReference type="InterPro" id="IPR036412">
    <property type="entry name" value="HAD-like_sf"/>
</dbReference>
<proteinExistence type="predicted"/>
<dbReference type="GO" id="GO:0008967">
    <property type="term" value="F:phosphoglycolate phosphatase activity"/>
    <property type="evidence" value="ECO:0007669"/>
    <property type="project" value="TreeGrafter"/>
</dbReference>
<organism evidence="3 4">
    <name type="scientific">Siminovitchia terrae</name>
    <name type="common">Bacillus terrae</name>
    <dbReference type="NCBI Taxonomy" id="1914933"/>
    <lineage>
        <taxon>Bacteria</taxon>
        <taxon>Bacillati</taxon>
        <taxon>Bacillota</taxon>
        <taxon>Bacilli</taxon>
        <taxon>Bacillales</taxon>
        <taxon>Bacillaceae</taxon>
        <taxon>Siminovitchia</taxon>
    </lineage>
</organism>
<dbReference type="InterPro" id="IPR050155">
    <property type="entry name" value="HAD-like_hydrolase_sf"/>
</dbReference>
<evidence type="ECO:0000256" key="1">
    <source>
        <dbReference type="ARBA" id="ARBA00022801"/>
    </source>
</evidence>
<dbReference type="OrthoDB" id="9792518at2"/>
<dbReference type="EMBL" id="QYTW02000011">
    <property type="protein sequence ID" value="RST59366.1"/>
    <property type="molecule type" value="Genomic_DNA"/>
</dbReference>
<dbReference type="InterPro" id="IPR041492">
    <property type="entry name" value="HAD_2"/>
</dbReference>
<comment type="caution">
    <text evidence="3">The sequence shown here is derived from an EMBL/GenBank/DDBJ whole genome shotgun (WGS) entry which is preliminary data.</text>
</comment>
<dbReference type="NCBIfam" id="TIGR01509">
    <property type="entry name" value="HAD-SF-IA-v3"/>
    <property type="match status" value="1"/>
</dbReference>
<dbReference type="SFLD" id="SFLDG01129">
    <property type="entry name" value="C1.5:_HAD__Beta-PGM__Phosphata"/>
    <property type="match status" value="1"/>
</dbReference>
<dbReference type="InterPro" id="IPR023198">
    <property type="entry name" value="PGP-like_dom2"/>
</dbReference>
<dbReference type="Gene3D" id="3.40.50.1000">
    <property type="entry name" value="HAD superfamily/HAD-like"/>
    <property type="match status" value="1"/>
</dbReference>
<dbReference type="RefSeq" id="WP_120116729.1">
    <property type="nucleotide sequence ID" value="NZ_QYTW02000011.1"/>
</dbReference>
<dbReference type="SFLD" id="SFLDG01135">
    <property type="entry name" value="C1.5.6:_HAD__Beta-PGM__Phospha"/>
    <property type="match status" value="1"/>
</dbReference>